<dbReference type="Pfam" id="PF22666">
    <property type="entry name" value="Glyco_hydro_2_N2"/>
    <property type="match status" value="1"/>
</dbReference>
<evidence type="ECO:0000313" key="6">
    <source>
        <dbReference type="Proteomes" id="UP000283433"/>
    </source>
</evidence>
<dbReference type="InterPro" id="IPR053161">
    <property type="entry name" value="Ulvan_degrading_GH"/>
</dbReference>
<evidence type="ECO:0000256" key="2">
    <source>
        <dbReference type="SAM" id="Coils"/>
    </source>
</evidence>
<evidence type="ECO:0000256" key="1">
    <source>
        <dbReference type="ARBA" id="ARBA00022801"/>
    </source>
</evidence>
<feature type="coiled-coil region" evidence="2">
    <location>
        <begin position="851"/>
        <end position="878"/>
    </location>
</feature>
<proteinExistence type="predicted"/>
<evidence type="ECO:0000256" key="3">
    <source>
        <dbReference type="SAM" id="SignalP"/>
    </source>
</evidence>
<accession>A0A419S2G5</accession>
<dbReference type="PANTHER" id="PTHR36848:SF2">
    <property type="entry name" value="SECRETED PROTEIN"/>
    <property type="match status" value="1"/>
</dbReference>
<dbReference type="OrthoDB" id="9761519at2"/>
<feature type="signal peptide" evidence="3">
    <location>
        <begin position="1"/>
        <end position="21"/>
    </location>
</feature>
<gene>
    <name evidence="5" type="ORF">BCY91_11235</name>
</gene>
<feature type="chain" id="PRO_5019014005" evidence="3">
    <location>
        <begin position="22"/>
        <end position="922"/>
    </location>
</feature>
<name>A0A419S2G5_9SPHI</name>
<organism evidence="5 6">
    <name type="scientific">Pelobium manganitolerans</name>
    <dbReference type="NCBI Taxonomy" id="1842495"/>
    <lineage>
        <taxon>Bacteria</taxon>
        <taxon>Pseudomonadati</taxon>
        <taxon>Bacteroidota</taxon>
        <taxon>Sphingobacteriia</taxon>
        <taxon>Sphingobacteriales</taxon>
        <taxon>Sphingobacteriaceae</taxon>
        <taxon>Pelobium</taxon>
    </lineage>
</organism>
<dbReference type="Gene3D" id="2.60.120.260">
    <property type="entry name" value="Galactose-binding domain-like"/>
    <property type="match status" value="1"/>
</dbReference>
<keyword evidence="6" id="KW-1185">Reference proteome</keyword>
<keyword evidence="2" id="KW-0175">Coiled coil</keyword>
<evidence type="ECO:0000313" key="5">
    <source>
        <dbReference type="EMBL" id="RKD12812.1"/>
    </source>
</evidence>
<evidence type="ECO:0000259" key="4">
    <source>
        <dbReference type="Pfam" id="PF22666"/>
    </source>
</evidence>
<dbReference type="AlphaFoldDB" id="A0A419S2G5"/>
<protein>
    <submittedName>
        <fullName evidence="5">Glycoside hydrolase</fullName>
    </submittedName>
</protein>
<dbReference type="GO" id="GO:0004553">
    <property type="term" value="F:hydrolase activity, hydrolyzing O-glycosyl compounds"/>
    <property type="evidence" value="ECO:0007669"/>
    <property type="project" value="UniProtKB-ARBA"/>
</dbReference>
<dbReference type="SUPFAM" id="SSF49785">
    <property type="entry name" value="Galactose-binding domain-like"/>
    <property type="match status" value="1"/>
</dbReference>
<keyword evidence="3" id="KW-0732">Signal</keyword>
<dbReference type="InterPro" id="IPR008979">
    <property type="entry name" value="Galactose-bd-like_sf"/>
</dbReference>
<reference evidence="5 6" key="1">
    <citation type="submission" date="2016-07" db="EMBL/GenBank/DDBJ databases">
        <title>Genome of Pelobium manganitolerans.</title>
        <authorList>
            <person name="Wu S."/>
            <person name="Wang G."/>
        </authorList>
    </citation>
    <scope>NUCLEOTIDE SEQUENCE [LARGE SCALE GENOMIC DNA]</scope>
    <source>
        <strain evidence="5 6">YS-25</strain>
    </source>
</reference>
<keyword evidence="1 5" id="KW-0378">Hydrolase</keyword>
<dbReference type="EMBL" id="MBTA01000029">
    <property type="protein sequence ID" value="RKD12812.1"/>
    <property type="molecule type" value="Genomic_DNA"/>
</dbReference>
<dbReference type="RefSeq" id="WP_120183039.1">
    <property type="nucleotide sequence ID" value="NZ_MBTA01000029.1"/>
</dbReference>
<dbReference type="PANTHER" id="PTHR36848">
    <property type="entry name" value="DNA-BINDING PROTEIN (PUTATIVE SECRETED PROTEIN)-RELATED"/>
    <property type="match status" value="1"/>
</dbReference>
<dbReference type="NCBIfam" id="NF045579">
    <property type="entry name" value="rhamnoside_JR"/>
    <property type="match status" value="1"/>
</dbReference>
<dbReference type="Pfam" id="PF17132">
    <property type="entry name" value="Glyco_hydro_106"/>
    <property type="match status" value="1"/>
</dbReference>
<dbReference type="CDD" id="cd03143">
    <property type="entry name" value="A4_beta-galactosidase_middle_domain"/>
    <property type="match status" value="1"/>
</dbReference>
<dbReference type="Proteomes" id="UP000283433">
    <property type="component" value="Unassembled WGS sequence"/>
</dbReference>
<feature type="domain" description="Beta-mannosidase-like galactose-binding" evidence="4">
    <location>
        <begin position="802"/>
        <end position="887"/>
    </location>
</feature>
<sequence>MLKKTTIFAFAIAFGLNAIYAQTNPWPQPEKQMHPWTRWWWPGSAVDNKDIDILLKKYQEAGFGGVEITPIYGAKGFENRYIDFLSPKWMDVLNNTVQTGNKLGLGVDMNTGTGWPFGGPQITPADAASKLIVQVYPLKAEKLLGEKITVKEPKQEAAVLQRVIAVGPKEQKIDVTAHVDANGNLGWRPQSGDWQVYAIFNGKTRQLVKRAAPGGEGFTLDHLNKTAVDDYLKRFDNSFKGKSPGVRAFFNDSYEVYGATWSAGFLDEFKRIKGYDLAAQVDKLIAKDGGDDVARVKSDYREVMSEMLLNNFTKEWTNWAHQYQAVSKNQSHGSPGNLLDLYGAVDIPECETFGSSYFPIPGLRRDSGDIRNVDPDPMMFKFATSAAHVNGKKYVSSETFTWLTEHFKTSLSQMKPEAEQLLLTGVNHLFYHGTTYSPQDVPFPGWLFYASTNVVPANPFWNHLRGLNDYITRVQSVTQSAKADNEILLYWPVYDVWNDANGLMMPLGVHDVDRWLHPTDFYKDAVSLNKKGYSFDFVSDKVIGQTVVNGNKLVTHVNARPYQTLVVPSLKLMSNVTLQKLIDLAGQGANIIFQALPTDVPGYHNLEQERKTLQTTLASLKFADNGKLKVMNTGAGKVILATQIDDALNFLNIHREQLTDCGLQFLRRADGDKTYYYLVNHTANTISENVLLNKASDTVLWMDPQNGAYGLADAHTQNGHTSVKVSLKPGEACILQMGGNFAANTAKWVYQDTLQRNIPIETKWDLSFGEGGPEKPENRSKIDLQPWTSLDDSKAEAFAGLATYSTTFKFKPKANETYVLDLGKVAESARVWLNGKDLGLVWSFPFEIRLNETLKKGKNELKIEVANLMANRIRYMDQKGIQWRNYHEINFVNINYKPFDASSWPVMSSGLSGPISIKAYKK</sequence>
<comment type="caution">
    <text evidence="5">The sequence shown here is derived from an EMBL/GenBank/DDBJ whole genome shotgun (WGS) entry which is preliminary data.</text>
</comment>
<dbReference type="InterPro" id="IPR054593">
    <property type="entry name" value="Beta-mannosidase-like_N2"/>
</dbReference>